<organism evidence="1 2">
    <name type="scientific">Cotonvirus japonicus</name>
    <dbReference type="NCBI Taxonomy" id="2811091"/>
    <lineage>
        <taxon>Viruses</taxon>
        <taxon>Varidnaviria</taxon>
        <taxon>Bamfordvirae</taxon>
        <taxon>Nucleocytoviricota</taxon>
        <taxon>Megaviricetes</taxon>
        <taxon>Imitervirales</taxon>
        <taxon>Mimiviridae</taxon>
        <taxon>Megamimivirinae</taxon>
        <taxon>Cotonvirus</taxon>
        <taxon>Cotonvirus japonicum</taxon>
    </lineage>
</organism>
<dbReference type="RefSeq" id="YP_010841694.1">
    <property type="nucleotide sequence ID" value="NC_079139.1"/>
</dbReference>
<keyword evidence="2" id="KW-1185">Reference proteome</keyword>
<sequence>MSNSIKLLMSIFVFNFAKNLKKFPSKIKLKFFIHAENLNDAQNQMKLHLKNNLNEFVSIATLIAYDKVCDFMNINDDIIMEYLLKITHTVYEEIFDIIENMPMIEDKIIGQSIIIFGKLCQTIKFLDPQKYPKLIQDNNKIPGRHSFTINYSNNYLEKVNISIITDHLNATLNNTNYIPINYSIYDKMRDDYVEILRETLVTNGKIKLKPEGLINNIKDKFNNFLDNNFS</sequence>
<proteinExistence type="predicted"/>
<dbReference type="EMBL" id="AP024483">
    <property type="protein sequence ID" value="BCS83086.1"/>
    <property type="molecule type" value="Genomic_DNA"/>
</dbReference>
<protein>
    <submittedName>
        <fullName evidence="1">ORFan</fullName>
    </submittedName>
</protein>
<reference evidence="1 2" key="1">
    <citation type="submission" date="2021-02" db="EMBL/GenBank/DDBJ databases">
        <title>Cotonvirus japonicus, which uses Golgi apparatus of host cells for its virion factory, phylogenetically links tailed tupanvirus and icosahedral mimivirus.</title>
        <authorList>
            <person name="Takahashi H."/>
            <person name="Fukaya S."/>
            <person name="Song C."/>
            <person name="Murata K."/>
            <person name="Takemura M."/>
        </authorList>
    </citation>
    <scope>NUCLEOTIDE SEQUENCE [LARGE SCALE GENOMIC DNA]</scope>
</reference>
<dbReference type="GeneID" id="80558291"/>
<dbReference type="Proteomes" id="UP001321479">
    <property type="component" value="Segment"/>
</dbReference>
<name>A0ABM7NSJ9_9VIRU</name>
<accession>A0ABM7NSJ9</accession>
<evidence type="ECO:0000313" key="2">
    <source>
        <dbReference type="Proteomes" id="UP001321479"/>
    </source>
</evidence>
<evidence type="ECO:0000313" key="1">
    <source>
        <dbReference type="EMBL" id="BCS83086.1"/>
    </source>
</evidence>